<evidence type="ECO:0000256" key="1">
    <source>
        <dbReference type="SAM" id="Phobius"/>
    </source>
</evidence>
<keyword evidence="1" id="KW-0812">Transmembrane</keyword>
<keyword evidence="1" id="KW-1133">Transmembrane helix</keyword>
<dbReference type="AlphaFoldDB" id="A0A3P1WQM5"/>
<dbReference type="Proteomes" id="UP000280935">
    <property type="component" value="Unassembled WGS sequence"/>
</dbReference>
<feature type="transmembrane region" description="Helical" evidence="1">
    <location>
        <begin position="260"/>
        <end position="280"/>
    </location>
</feature>
<evidence type="ECO:0000313" key="3">
    <source>
        <dbReference type="Proteomes" id="UP000280935"/>
    </source>
</evidence>
<dbReference type="EMBL" id="RQYT01000026">
    <property type="protein sequence ID" value="RRD48919.1"/>
    <property type="molecule type" value="Genomic_DNA"/>
</dbReference>
<reference evidence="2 3" key="1">
    <citation type="submission" date="2018-11" db="EMBL/GenBank/DDBJ databases">
        <title>Genomes From Bacteria Associated with the Canine Oral Cavity: a Test Case for Automated Genome-Based Taxonomic Assignment.</title>
        <authorList>
            <person name="Coil D.A."/>
            <person name="Jospin G."/>
            <person name="Darling A.E."/>
            <person name="Wallis C."/>
            <person name="Davis I.J."/>
            <person name="Harris S."/>
            <person name="Eisen J.A."/>
            <person name="Holcombe L.J."/>
            <person name="O'Flynn C."/>
        </authorList>
    </citation>
    <scope>NUCLEOTIDE SEQUENCE [LARGE SCALE GENOMIC DNA]</scope>
    <source>
        <strain evidence="2 3">OH2822_COT-296</strain>
    </source>
</reference>
<comment type="caution">
    <text evidence="2">The sequence shown here is derived from an EMBL/GenBank/DDBJ whole genome shotgun (WGS) entry which is preliminary data.</text>
</comment>
<keyword evidence="1" id="KW-0472">Membrane</keyword>
<sequence length="293" mass="30020">MIRNVVAVCLSGLAVLLVFISVTTHAVSQLGRNPEAGGEFVTTVARDPEVRWAIAMEIASQLLASQEEAEVSSSQLAPPVAELLASEPIDAEWRALLGRARMDFVASLDTWRHGDPHPGATLDIAPLATMVAEQLRASDDPAIAATMAQATIPESIVLPDTTLPAGLTGLAAPALTIAKLSGTLAFLAAVLLVIGLGFATSKARGGVVFLAGVCTVAGALVVNGAIKSIPSRLGSPHDGPSKALSVVAAREVTASLTTTGYLLLLGGVAGILIGIAWWVASARRGLVTAPYNQ</sequence>
<feature type="transmembrane region" description="Helical" evidence="1">
    <location>
        <begin position="206"/>
        <end position="226"/>
    </location>
</feature>
<organism evidence="2 3">
    <name type="scientific">Arachnia propionica</name>
    <dbReference type="NCBI Taxonomy" id="1750"/>
    <lineage>
        <taxon>Bacteria</taxon>
        <taxon>Bacillati</taxon>
        <taxon>Actinomycetota</taxon>
        <taxon>Actinomycetes</taxon>
        <taxon>Propionibacteriales</taxon>
        <taxon>Propionibacteriaceae</taxon>
        <taxon>Arachnia</taxon>
    </lineage>
</organism>
<accession>A0A3P1WQM5</accession>
<dbReference type="RefSeq" id="WP_125228414.1">
    <property type="nucleotide sequence ID" value="NZ_RQYT01000026.1"/>
</dbReference>
<proteinExistence type="predicted"/>
<feature type="transmembrane region" description="Helical" evidence="1">
    <location>
        <begin position="180"/>
        <end position="199"/>
    </location>
</feature>
<evidence type="ECO:0000313" key="2">
    <source>
        <dbReference type="EMBL" id="RRD48919.1"/>
    </source>
</evidence>
<gene>
    <name evidence="2" type="ORF">EII35_10450</name>
</gene>
<name>A0A3P1WQM5_9ACTN</name>
<protein>
    <submittedName>
        <fullName evidence="2">Uncharacterized protein</fullName>
    </submittedName>
</protein>